<reference evidence="11" key="1">
    <citation type="journal article" date="2016" name="Appl. Environ. Microbiol.">
        <title>Functional genome mining for metabolites encoded by large gene clusters using heterologous expression of a whole genomic BAC library in Streptomyces.</title>
        <authorList>
            <person name="Xu M."/>
            <person name="Wang Y."/>
            <person name="Zhao Z."/>
            <person name="Gao G."/>
            <person name="Huang S."/>
            <person name="Kang Q."/>
            <person name="He X."/>
            <person name="Lin S."/>
            <person name="Pang X."/>
            <person name="Deng Z."/>
            <person name="Tao M."/>
        </authorList>
    </citation>
    <scope>NUCLEOTIDE SEQUENCE</scope>
    <source>
        <strain evidence="11">Sal35</strain>
    </source>
</reference>
<evidence type="ECO:0000313" key="11">
    <source>
        <dbReference type="EMBL" id="ANW61963.1"/>
    </source>
</evidence>
<feature type="transmembrane region" description="Helical" evidence="9">
    <location>
        <begin position="38"/>
        <end position="56"/>
    </location>
</feature>
<dbReference type="InterPro" id="IPR050482">
    <property type="entry name" value="Sensor_HK_TwoCompSys"/>
</dbReference>
<protein>
    <recommendedName>
        <fullName evidence="2">histidine kinase</fullName>
        <ecNumber evidence="2">2.7.13.3</ecNumber>
    </recommendedName>
</protein>
<evidence type="ECO:0000256" key="2">
    <source>
        <dbReference type="ARBA" id="ARBA00012438"/>
    </source>
</evidence>
<feature type="transmembrane region" description="Helical" evidence="9">
    <location>
        <begin position="68"/>
        <end position="84"/>
    </location>
</feature>
<keyword evidence="9" id="KW-1133">Transmembrane helix</keyword>
<feature type="transmembrane region" description="Helical" evidence="9">
    <location>
        <begin position="134"/>
        <end position="153"/>
    </location>
</feature>
<dbReference type="GO" id="GO:0000155">
    <property type="term" value="F:phosphorelay sensor kinase activity"/>
    <property type="evidence" value="ECO:0007669"/>
    <property type="project" value="InterPro"/>
</dbReference>
<dbReference type="AlphaFoldDB" id="A0A1B1WA74"/>
<dbReference type="Gene3D" id="3.30.565.10">
    <property type="entry name" value="Histidine kinase-like ATPase, C-terminal domain"/>
    <property type="match status" value="1"/>
</dbReference>
<evidence type="ECO:0000256" key="9">
    <source>
        <dbReference type="SAM" id="Phobius"/>
    </source>
</evidence>
<dbReference type="Pfam" id="PF07730">
    <property type="entry name" value="HisKA_3"/>
    <property type="match status" value="1"/>
</dbReference>
<dbReference type="Gene3D" id="1.20.5.1930">
    <property type="match status" value="1"/>
</dbReference>
<dbReference type="EC" id="2.7.13.3" evidence="2"/>
<evidence type="ECO:0000256" key="4">
    <source>
        <dbReference type="ARBA" id="ARBA00022679"/>
    </source>
</evidence>
<dbReference type="CDD" id="cd16917">
    <property type="entry name" value="HATPase_UhpB-NarQ-NarX-like"/>
    <property type="match status" value="1"/>
</dbReference>
<name>A0A1B1WA74_STRRO</name>
<evidence type="ECO:0000256" key="5">
    <source>
        <dbReference type="ARBA" id="ARBA00022741"/>
    </source>
</evidence>
<comment type="catalytic activity">
    <reaction evidence="1">
        <text>ATP + protein L-histidine = ADP + protein N-phospho-L-histidine.</text>
        <dbReference type="EC" id="2.7.13.3"/>
    </reaction>
</comment>
<evidence type="ECO:0000256" key="1">
    <source>
        <dbReference type="ARBA" id="ARBA00000085"/>
    </source>
</evidence>
<dbReference type="PANTHER" id="PTHR24421:SF10">
    <property type="entry name" value="NITRATE_NITRITE SENSOR PROTEIN NARQ"/>
    <property type="match status" value="1"/>
</dbReference>
<keyword evidence="8" id="KW-0902">Two-component regulatory system</keyword>
<keyword evidence="9" id="KW-0472">Membrane</keyword>
<organism evidence="11">
    <name type="scientific">Streptomyces rochei</name>
    <name type="common">Streptomyces parvullus</name>
    <dbReference type="NCBI Taxonomy" id="1928"/>
    <lineage>
        <taxon>Bacteria</taxon>
        <taxon>Bacillati</taxon>
        <taxon>Actinomycetota</taxon>
        <taxon>Actinomycetes</taxon>
        <taxon>Kitasatosporales</taxon>
        <taxon>Streptomycetaceae</taxon>
        <taxon>Streptomyces</taxon>
        <taxon>Streptomyces rochei group</taxon>
    </lineage>
</organism>
<feature type="transmembrane region" description="Helical" evidence="9">
    <location>
        <begin position="104"/>
        <end position="125"/>
    </location>
</feature>
<evidence type="ECO:0000256" key="6">
    <source>
        <dbReference type="ARBA" id="ARBA00022777"/>
    </source>
</evidence>
<accession>A0A1B1WA74</accession>
<keyword evidence="5" id="KW-0547">Nucleotide-binding</keyword>
<evidence type="ECO:0000259" key="10">
    <source>
        <dbReference type="Pfam" id="PF07730"/>
    </source>
</evidence>
<evidence type="ECO:0000256" key="8">
    <source>
        <dbReference type="ARBA" id="ARBA00023012"/>
    </source>
</evidence>
<keyword evidence="9" id="KW-0812">Transmembrane</keyword>
<sequence>MYTGRRSGYTCKRRPNEGRRAEIGSMLPVLPRPHRDDVLIAAGGLAGGVVLWHLGLFTNVPARRDPGALPLLPLIAMAAAELLRRVAQPLALLMAVAAVAADQYFGSLIATVLMFTDIVYASVVYGPSRTARQVIPASILVTVGLTVWAVSAVPKPESLFVGVVAALVTIAPAWTGLTIRQHQKVADEERLRAEQATLLSEMDRWQAVEAERGRVARELHDLVANHLSAIAIQSTAALSLNDPKASTDALGVIRTNSVQALAEMRRLIGLLRSGEAEDEVPSAAPTLAGLNTLVDRARAGGSTSGLTFVAEDTRGKEALPAPVELAAYRIVQESLTNALKHASPGVVTVCLNREAAGPLTVEVTSPYTPRVGSRAPGSGAGLVGMRERVALLDGEFEAGPVGTAGSGPPTVWRVCAVLPVEEKGPV</sequence>
<keyword evidence="7" id="KW-0067">ATP-binding</keyword>
<evidence type="ECO:0000256" key="7">
    <source>
        <dbReference type="ARBA" id="ARBA00022840"/>
    </source>
</evidence>
<dbReference type="GO" id="GO:0046983">
    <property type="term" value="F:protein dimerization activity"/>
    <property type="evidence" value="ECO:0007669"/>
    <property type="project" value="InterPro"/>
</dbReference>
<feature type="domain" description="Signal transduction histidine kinase subgroup 3 dimerisation and phosphoacceptor" evidence="10">
    <location>
        <begin position="211"/>
        <end position="274"/>
    </location>
</feature>
<dbReference type="PANTHER" id="PTHR24421">
    <property type="entry name" value="NITRATE/NITRITE SENSOR PROTEIN NARX-RELATED"/>
    <property type="match status" value="1"/>
</dbReference>
<proteinExistence type="predicted"/>
<dbReference type="GO" id="GO:0005524">
    <property type="term" value="F:ATP binding"/>
    <property type="evidence" value="ECO:0007669"/>
    <property type="project" value="UniProtKB-KW"/>
</dbReference>
<keyword evidence="6 11" id="KW-0418">Kinase</keyword>
<dbReference type="SUPFAM" id="SSF55874">
    <property type="entry name" value="ATPase domain of HSP90 chaperone/DNA topoisomerase II/histidine kinase"/>
    <property type="match status" value="1"/>
</dbReference>
<evidence type="ECO:0000256" key="3">
    <source>
        <dbReference type="ARBA" id="ARBA00022553"/>
    </source>
</evidence>
<dbReference type="EMBL" id="KX346560">
    <property type="protein sequence ID" value="ANW61963.1"/>
    <property type="molecule type" value="Genomic_DNA"/>
</dbReference>
<feature type="transmembrane region" description="Helical" evidence="9">
    <location>
        <begin position="159"/>
        <end position="177"/>
    </location>
</feature>
<keyword evidence="3" id="KW-0597">Phosphoprotein</keyword>
<dbReference type="InterPro" id="IPR011712">
    <property type="entry name" value="Sig_transdc_His_kin_sub3_dim/P"/>
</dbReference>
<dbReference type="InterPro" id="IPR036890">
    <property type="entry name" value="HATPase_C_sf"/>
</dbReference>
<keyword evidence="4" id="KW-0808">Transferase</keyword>
<dbReference type="GO" id="GO:0016020">
    <property type="term" value="C:membrane"/>
    <property type="evidence" value="ECO:0007669"/>
    <property type="project" value="InterPro"/>
</dbReference>